<protein>
    <submittedName>
        <fullName evidence="1">Uncharacterized protein</fullName>
    </submittedName>
</protein>
<keyword evidence="2" id="KW-1185">Reference proteome</keyword>
<dbReference type="eggNOG" id="ENOG502ZAW1">
    <property type="taxonomic scope" value="Bacteria"/>
</dbReference>
<reference evidence="1 2" key="1">
    <citation type="journal article" date="2010" name="Stand. Genomic Sci.">
        <title>Complete genome sequence of Spirochaeta smaragdinae type strain (SEBR 4228).</title>
        <authorList>
            <person name="Mavromatis K."/>
            <person name="Yasawong M."/>
            <person name="Chertkov O."/>
            <person name="Lapidus A."/>
            <person name="Lucas S."/>
            <person name="Nolan M."/>
            <person name="Del Rio T.G."/>
            <person name="Tice H."/>
            <person name="Cheng J.F."/>
            <person name="Pitluck S."/>
            <person name="Liolios K."/>
            <person name="Ivanova N."/>
            <person name="Tapia R."/>
            <person name="Han C."/>
            <person name="Bruce D."/>
            <person name="Goodwin L."/>
            <person name="Pati A."/>
            <person name="Chen A."/>
            <person name="Palaniappan K."/>
            <person name="Land M."/>
            <person name="Hauser L."/>
            <person name="Chang Y.J."/>
            <person name="Jeffries C.D."/>
            <person name="Detter J.C."/>
            <person name="Rohde M."/>
            <person name="Brambilla E."/>
            <person name="Spring S."/>
            <person name="Goker M."/>
            <person name="Sikorski J."/>
            <person name="Woyke T."/>
            <person name="Bristow J."/>
            <person name="Eisen J.A."/>
            <person name="Markowitz V."/>
            <person name="Hugenholtz P."/>
            <person name="Klenk H.P."/>
            <person name="Kyrpides N.C."/>
        </authorList>
    </citation>
    <scope>NUCLEOTIDE SEQUENCE [LARGE SCALE GENOMIC DNA]</scope>
    <source>
        <strain evidence="2">DSM 11293 / JCM 15392 / SEBR 4228</strain>
    </source>
</reference>
<organism evidence="1 2">
    <name type="scientific">Sediminispirochaeta smaragdinae (strain DSM 11293 / JCM 15392 / SEBR 4228)</name>
    <name type="common">Spirochaeta smaragdinae</name>
    <dbReference type="NCBI Taxonomy" id="573413"/>
    <lineage>
        <taxon>Bacteria</taxon>
        <taxon>Pseudomonadati</taxon>
        <taxon>Spirochaetota</taxon>
        <taxon>Spirochaetia</taxon>
        <taxon>Spirochaetales</taxon>
        <taxon>Spirochaetaceae</taxon>
        <taxon>Sediminispirochaeta</taxon>
    </lineage>
</organism>
<dbReference type="Proteomes" id="UP000002318">
    <property type="component" value="Chromosome"/>
</dbReference>
<sequence length="624" mass="69465">MMNSMKTNVKRVVAASFRRAFGLDGRPPLGAGALPVIPRQEAGEEERRSCTFLNQLADALVDGNFEQGSMLSHRWSDAAGYAFEEAGKALDLFYGSLSDSETSSLIAAFDQHQRADAATAVAEFWAPEIKGEKQEAVKHWRLRSAEPNPKPIKASEILLQLNGLYTLPETIPDELPDELKDAGKRLLAHPGAKVADYDHPVPLFQDDESHELVSCLARLEDDIAYEKSIGLLPVHHKVPILLSVSVTHEHLDEVVCAWIAYLLGKRLYHHFRLYLLTEERCRYIDRKLFGGGMPQFGVAGAYGRHFTALKYSSLLFERGWGIRASFKLDTDEGILSRNLKEATGKSWFETLCHPLWGAQAVDPKGQTVYLGVNEGEYVNSNDIDTLGYPEALRTPDVKLPASHAGRDLFFQKGFAHGNATAWYNEFDDLEELISHPVVKGGGYGITNDGIRQAAPFTWSKVGRAEDQQFYFSALSGGVRGIFHPNLRIAHYKNAVSGAEHKTESTRLAGDMYRLVQFSFLAEYFGVKEELDPMPGVFASRLARAQAFFHLIHRAAAFLMEGKGDHASFLLSEGLRSLADFEKLIDSGKALEEIEKERALWRQFINTTDTLSAGVVREVIDSCEV</sequence>
<dbReference type="HOGENOM" id="CLU_437995_0_0_12"/>
<dbReference type="AlphaFoldDB" id="E1RAY3"/>
<gene>
    <name evidence="1" type="ordered locus">Spirs_0357</name>
</gene>
<evidence type="ECO:0000313" key="1">
    <source>
        <dbReference type="EMBL" id="ADK79513.1"/>
    </source>
</evidence>
<dbReference type="KEGG" id="ssm:Spirs_0357"/>
<accession>E1RAY3</accession>
<evidence type="ECO:0000313" key="2">
    <source>
        <dbReference type="Proteomes" id="UP000002318"/>
    </source>
</evidence>
<proteinExistence type="predicted"/>
<dbReference type="EMBL" id="CP002116">
    <property type="protein sequence ID" value="ADK79513.1"/>
    <property type="molecule type" value="Genomic_DNA"/>
</dbReference>
<name>E1RAY3_SEDSS</name>